<evidence type="ECO:0000313" key="3">
    <source>
        <dbReference type="Proteomes" id="UP000321363"/>
    </source>
</evidence>
<dbReference type="RefSeq" id="WP_146948474.1">
    <property type="nucleotide sequence ID" value="NZ_VOQF01000006.1"/>
</dbReference>
<evidence type="ECO:0000313" key="2">
    <source>
        <dbReference type="EMBL" id="TXC90433.1"/>
    </source>
</evidence>
<dbReference type="Proteomes" id="UP000321363">
    <property type="component" value="Unassembled WGS sequence"/>
</dbReference>
<dbReference type="OrthoDB" id="2894863at2"/>
<name>A0A5C6W3H8_9BACI</name>
<reference evidence="2 3" key="1">
    <citation type="journal article" date="2005" name="Int. J. Syst. Evol. Microbiol.">
        <title>Bacillus litoralis sp. nov., isolated from a tidal flat of the Yellow Sea in Korea.</title>
        <authorList>
            <person name="Yoon J.H."/>
            <person name="Oh T.K."/>
        </authorList>
    </citation>
    <scope>NUCLEOTIDE SEQUENCE [LARGE SCALE GENOMIC DNA]</scope>
    <source>
        <strain evidence="2 3">SW-211</strain>
    </source>
</reference>
<keyword evidence="3" id="KW-1185">Reference proteome</keyword>
<gene>
    <name evidence="2" type="ORF">FS935_10845</name>
</gene>
<evidence type="ECO:0000256" key="1">
    <source>
        <dbReference type="SAM" id="SignalP"/>
    </source>
</evidence>
<sequence>MRCKLILLIFLLILTGCTSTNTIPKEFIDFIPESENEFYVVGYEDEKNTTTYFKKSIDEFKEDQSVSGLTIYYKVDDSFRKAHEKMRFNYSSGFIILEKDKTPYYVESYNDFLDKKSSRE</sequence>
<proteinExistence type="predicted"/>
<organism evidence="2 3">
    <name type="scientific">Metabacillus litoralis</name>
    <dbReference type="NCBI Taxonomy" id="152268"/>
    <lineage>
        <taxon>Bacteria</taxon>
        <taxon>Bacillati</taxon>
        <taxon>Bacillota</taxon>
        <taxon>Bacilli</taxon>
        <taxon>Bacillales</taxon>
        <taxon>Bacillaceae</taxon>
        <taxon>Metabacillus</taxon>
    </lineage>
</organism>
<accession>A0A5C6W3H8</accession>
<dbReference type="AlphaFoldDB" id="A0A5C6W3H8"/>
<dbReference type="EMBL" id="VOQF01000006">
    <property type="protein sequence ID" value="TXC90433.1"/>
    <property type="molecule type" value="Genomic_DNA"/>
</dbReference>
<dbReference type="PROSITE" id="PS51257">
    <property type="entry name" value="PROKAR_LIPOPROTEIN"/>
    <property type="match status" value="1"/>
</dbReference>
<feature type="signal peptide" evidence="1">
    <location>
        <begin position="1"/>
        <end position="22"/>
    </location>
</feature>
<keyword evidence="1" id="KW-0732">Signal</keyword>
<evidence type="ECO:0008006" key="4">
    <source>
        <dbReference type="Google" id="ProtNLM"/>
    </source>
</evidence>
<feature type="chain" id="PRO_5022924962" description="Lipoprotein" evidence="1">
    <location>
        <begin position="23"/>
        <end position="120"/>
    </location>
</feature>
<protein>
    <recommendedName>
        <fullName evidence="4">Lipoprotein</fullName>
    </recommendedName>
</protein>
<comment type="caution">
    <text evidence="2">The sequence shown here is derived from an EMBL/GenBank/DDBJ whole genome shotgun (WGS) entry which is preliminary data.</text>
</comment>